<reference evidence="1 2" key="1">
    <citation type="submission" date="2023-11" db="EMBL/GenBank/DDBJ databases">
        <title>Dfirmibasis_genome.</title>
        <authorList>
            <person name="Edelbroek B."/>
            <person name="Kjellin J."/>
            <person name="Jerlstrom-Hultqvist J."/>
            <person name="Soderbom F."/>
        </authorList>
    </citation>
    <scope>NUCLEOTIDE SEQUENCE [LARGE SCALE GENOMIC DNA]</scope>
    <source>
        <strain evidence="1 2">TNS-C-14</strain>
    </source>
</reference>
<proteinExistence type="predicted"/>
<evidence type="ECO:0000313" key="1">
    <source>
        <dbReference type="EMBL" id="KAK5575501.1"/>
    </source>
</evidence>
<keyword evidence="2" id="KW-1185">Reference proteome</keyword>
<accession>A0AAN7TTB5</accession>
<dbReference type="PANTHER" id="PTHR31550:SF2">
    <property type="entry name" value="ANKYRIN REPEAT PROTEIN-RELATED"/>
    <property type="match status" value="1"/>
</dbReference>
<comment type="caution">
    <text evidence="1">The sequence shown here is derived from an EMBL/GenBank/DDBJ whole genome shotgun (WGS) entry which is preliminary data.</text>
</comment>
<name>A0AAN7TTB5_9MYCE</name>
<protein>
    <submittedName>
        <fullName evidence="1">Uncharacterized protein</fullName>
    </submittedName>
</protein>
<dbReference type="EMBL" id="JAVFKY010000005">
    <property type="protein sequence ID" value="KAK5575501.1"/>
    <property type="molecule type" value="Genomic_DNA"/>
</dbReference>
<evidence type="ECO:0000313" key="2">
    <source>
        <dbReference type="Proteomes" id="UP001344447"/>
    </source>
</evidence>
<gene>
    <name evidence="1" type="ORF">RB653_006634</name>
</gene>
<organism evidence="1 2">
    <name type="scientific">Dictyostelium firmibasis</name>
    <dbReference type="NCBI Taxonomy" id="79012"/>
    <lineage>
        <taxon>Eukaryota</taxon>
        <taxon>Amoebozoa</taxon>
        <taxon>Evosea</taxon>
        <taxon>Eumycetozoa</taxon>
        <taxon>Dictyostelia</taxon>
        <taxon>Dictyosteliales</taxon>
        <taxon>Dictyosteliaceae</taxon>
        <taxon>Dictyostelium</taxon>
    </lineage>
</organism>
<dbReference type="Proteomes" id="UP001344447">
    <property type="component" value="Unassembled WGS sequence"/>
</dbReference>
<dbReference type="AlphaFoldDB" id="A0AAN7TTB5"/>
<dbReference type="PANTHER" id="PTHR31550">
    <property type="entry name" value="ANKYRIN REPEAT PROTEIN-RELATED-RELATED"/>
    <property type="match status" value="1"/>
</dbReference>
<sequence>MNNNLEILFWKVFKNICLFRNIFKHIKSNQLFGIYSYYEIVRAEWMIENGYLELLREKVKRCEYLVFNCGFKHPSLARGCMRSDISIGTTENTFNFKNSIFNVFKDDYEFFSILLKNYSLYFQMPSSCKHIERISIELDNIAALKVIVDQYSFKPDIISFFNSYEIGSISVSQYLYELLFLNSNIKFTKVQIDSLWNLTFSNKITTTPLANIRVLTTNVINDKELCSNIIIKKLFFIVNVLNLKPNISNLKPLESLFNFKIYNKPLSKLLICSKVVSILSKFKSFHQVFDSQFSKEKTFISDINIKVSLKTHENSLLIPFLNLTNDTKTTKSNKIEDKISEPKNLPNKTSVLTSQTKKISTPLELESTTLFNQINNMKFTKGELKSHVRSLIEISSLSLPITAATTIENIKKLYEMLIKFTTFGKNNLVDNFSFFRIKFYNESFPKLELFKSFSNRSIKEFIRNDKIEIIEKLCIGKKMVVNEETSPYYNMKSIQMLDLIYKYDKQKDDSIFLLLFYNYKIANHFKLNYNKHYQTIISSRRYPTQLKDFSFERYSFIFENWSDFTAGFKEKILCHLTWQISLSKIPLVDYIRIIKVLNLYYNYSNKNTNAPFYKSSTLYTNSLENMEFDIFAFEQLSYLIDKNYCHLENEFGPPQQIAPVLCTYYLRGELDKIDDKFRTNQYYLTLVAKEIAKKADIKSFQCLILCEKGRKDFIQSVLSKSLFYGTFEIFHKSLNSNQVFSTSNLISESIEHGQIESLLYLKKHFNYYLNQPLKKISNDNNCFFLNYIKNLNLTVA</sequence>